<dbReference type="GO" id="GO:0016787">
    <property type="term" value="F:hydrolase activity"/>
    <property type="evidence" value="ECO:0007669"/>
    <property type="project" value="UniProtKB-UniRule"/>
</dbReference>
<keyword evidence="3 5" id="KW-0347">Helicase</keyword>
<evidence type="ECO:0000259" key="6">
    <source>
        <dbReference type="PROSITE" id="PS51198"/>
    </source>
</evidence>
<dbReference type="PANTHER" id="PTHR11070">
    <property type="entry name" value="UVRD / RECB / PCRA DNA HELICASE FAMILY MEMBER"/>
    <property type="match status" value="1"/>
</dbReference>
<dbReference type="PROSITE" id="PS51198">
    <property type="entry name" value="UVRD_HELICASE_ATP_BIND"/>
    <property type="match status" value="1"/>
</dbReference>
<gene>
    <name evidence="7" type="ORF">A7985_08655</name>
</gene>
<evidence type="ECO:0000313" key="8">
    <source>
        <dbReference type="Proteomes" id="UP000093366"/>
    </source>
</evidence>
<comment type="caution">
    <text evidence="7">The sequence shown here is derived from an EMBL/GenBank/DDBJ whole genome shotgun (WGS) entry which is preliminary data.</text>
</comment>
<dbReference type="InterPro" id="IPR014016">
    <property type="entry name" value="UvrD-like_ATP-bd"/>
</dbReference>
<reference evidence="8" key="1">
    <citation type="submission" date="2016-07" db="EMBL/GenBank/DDBJ databases">
        <authorList>
            <person name="Florea S."/>
            <person name="Webb J.S."/>
            <person name="Jaromczyk J."/>
            <person name="Schardl C.L."/>
        </authorList>
    </citation>
    <scope>NUCLEOTIDE SEQUENCE [LARGE SCALE GENOMIC DNA]</scope>
    <source>
        <strain evidence="8">IPB1</strain>
    </source>
</reference>
<keyword evidence="4 5" id="KW-0067">ATP-binding</keyword>
<evidence type="ECO:0000256" key="3">
    <source>
        <dbReference type="ARBA" id="ARBA00022806"/>
    </source>
</evidence>
<sequence length="630" mass="72840">MASKLTERDISEESNSIMELIREKKNFLLSGGAGSGKTYSLVEVLNCVLLENPSFNVACITYTNAAVEEIESRIDSENLYTSTIHDFLWGNIKHFQKELIETFIELLEDEEQSRFKLPEGHVIEDIATRVESIQYKEYLRLAKGIVSHDEVIILAAKMFEKYEKLCAIVKDKYPHILVDEYQDTDPKVIDILLKYLAKANKENVIGFFGDAMQSIYEGSVGNLLVYTSTYPPQVHEVLKKQNRRNPKSVIDLANKLRHDQIVQEPSNDQSAPNIDNSGNVKLGEIKFLYSKENELHKARNYLGWDFDDTEQVKELNLTHNLISQKADFPELMRIYDKDKIRDYAKRLKNRLKEEAPEFETDGKTLAEVITHVKAPAPTPAQREYIAAHTNYFELAKQQPFRDIAQAYIDKEQLLDDKKSHIGDPDKPGSNRDNLIRHLFKIENCVRLYQAKQFNKFIKATDFQVKSTEGKAVLNDAIRSFVLGDEVTIGEAIELADELGLVVKDDKFEEFKANKFYLFKQVCDVKYFEFRRVYEYLEGILPLSTQHKTKGSEYPNVLVVLDNGRWNQYNFKYLFEKTGNESVKQRTQKLFYVCCTRAKEKLAVFFPNPTQLVLQTAKEWFGEENVVNLDE</sequence>
<dbReference type="GO" id="GO:0005829">
    <property type="term" value="C:cytosol"/>
    <property type="evidence" value="ECO:0007669"/>
    <property type="project" value="TreeGrafter"/>
</dbReference>
<dbReference type="AlphaFoldDB" id="A0A1C0TRI7"/>
<proteinExistence type="predicted"/>
<dbReference type="SUPFAM" id="SSF52540">
    <property type="entry name" value="P-loop containing nucleoside triphosphate hydrolases"/>
    <property type="match status" value="1"/>
</dbReference>
<dbReference type="GO" id="GO:0000725">
    <property type="term" value="P:recombinational repair"/>
    <property type="evidence" value="ECO:0007669"/>
    <property type="project" value="TreeGrafter"/>
</dbReference>
<name>A0A1C0TRI7_9GAMM</name>
<dbReference type="RefSeq" id="WP_065790067.1">
    <property type="nucleotide sequence ID" value="NZ_MAUJ01000002.1"/>
</dbReference>
<dbReference type="Gene3D" id="3.40.50.300">
    <property type="entry name" value="P-loop containing nucleotide triphosphate hydrolases"/>
    <property type="match status" value="2"/>
</dbReference>
<evidence type="ECO:0000256" key="2">
    <source>
        <dbReference type="ARBA" id="ARBA00022801"/>
    </source>
</evidence>
<dbReference type="PANTHER" id="PTHR11070:SF3">
    <property type="entry name" value="DNA 3'-5' HELICASE"/>
    <property type="match status" value="1"/>
</dbReference>
<evidence type="ECO:0000313" key="7">
    <source>
        <dbReference type="EMBL" id="OCQ21870.1"/>
    </source>
</evidence>
<dbReference type="InterPro" id="IPR027417">
    <property type="entry name" value="P-loop_NTPase"/>
</dbReference>
<keyword evidence="1 5" id="KW-0547">Nucleotide-binding</keyword>
<feature type="domain" description="UvrD-like helicase ATP-binding" evidence="6">
    <location>
        <begin position="10"/>
        <end position="246"/>
    </location>
</feature>
<feature type="binding site" evidence="5">
    <location>
        <begin position="31"/>
        <end position="38"/>
    </location>
    <ligand>
        <name>ATP</name>
        <dbReference type="ChEBI" id="CHEBI:30616"/>
    </ligand>
</feature>
<dbReference type="Pfam" id="PF13245">
    <property type="entry name" value="AAA_19"/>
    <property type="match status" value="1"/>
</dbReference>
<dbReference type="GO" id="GO:0003677">
    <property type="term" value="F:DNA binding"/>
    <property type="evidence" value="ECO:0007669"/>
    <property type="project" value="InterPro"/>
</dbReference>
<dbReference type="GO" id="GO:0005524">
    <property type="term" value="F:ATP binding"/>
    <property type="evidence" value="ECO:0007669"/>
    <property type="project" value="UniProtKB-UniRule"/>
</dbReference>
<dbReference type="GO" id="GO:0043138">
    <property type="term" value="F:3'-5' DNA helicase activity"/>
    <property type="evidence" value="ECO:0007669"/>
    <property type="project" value="TreeGrafter"/>
</dbReference>
<evidence type="ECO:0000256" key="4">
    <source>
        <dbReference type="ARBA" id="ARBA00022840"/>
    </source>
</evidence>
<dbReference type="OrthoDB" id="384988at2"/>
<evidence type="ECO:0000256" key="5">
    <source>
        <dbReference type="PROSITE-ProRule" id="PRU00560"/>
    </source>
</evidence>
<keyword evidence="2 5" id="KW-0378">Hydrolase</keyword>
<dbReference type="Proteomes" id="UP000093366">
    <property type="component" value="Unassembled WGS sequence"/>
</dbReference>
<accession>A0A1C0TRI7</accession>
<evidence type="ECO:0000256" key="1">
    <source>
        <dbReference type="ARBA" id="ARBA00022741"/>
    </source>
</evidence>
<organism evidence="7 8">
    <name type="scientific">Pseudoalteromonas luteoviolacea</name>
    <dbReference type="NCBI Taxonomy" id="43657"/>
    <lineage>
        <taxon>Bacteria</taxon>
        <taxon>Pseudomonadati</taxon>
        <taxon>Pseudomonadota</taxon>
        <taxon>Gammaproteobacteria</taxon>
        <taxon>Alteromonadales</taxon>
        <taxon>Pseudoalteromonadaceae</taxon>
        <taxon>Pseudoalteromonas</taxon>
    </lineage>
</organism>
<protein>
    <submittedName>
        <fullName evidence="7">DNA/RNA helicase</fullName>
    </submittedName>
</protein>
<dbReference type="InterPro" id="IPR000212">
    <property type="entry name" value="DNA_helicase_UvrD/REP"/>
</dbReference>
<dbReference type="EMBL" id="MAUJ01000002">
    <property type="protein sequence ID" value="OCQ21870.1"/>
    <property type="molecule type" value="Genomic_DNA"/>
</dbReference>